<proteinExistence type="predicted"/>
<dbReference type="PANTHER" id="PTHR11339">
    <property type="entry name" value="EXTRACELLULAR MATRIX GLYCOPROTEIN RELATED"/>
    <property type="match status" value="1"/>
</dbReference>
<dbReference type="Proteomes" id="UP001634394">
    <property type="component" value="Unassembled WGS sequence"/>
</dbReference>
<dbReference type="InterPro" id="IPR050780">
    <property type="entry name" value="Mucin_vWF_Thrombospondin_sf"/>
</dbReference>
<dbReference type="Pfam" id="PF00094">
    <property type="entry name" value="VWD"/>
    <property type="match status" value="2"/>
</dbReference>
<evidence type="ECO:0000256" key="1">
    <source>
        <dbReference type="ARBA" id="ARBA00023157"/>
    </source>
</evidence>
<dbReference type="InterPro" id="IPR001846">
    <property type="entry name" value="VWF_type-D"/>
</dbReference>
<evidence type="ECO:0000313" key="5">
    <source>
        <dbReference type="Proteomes" id="UP001634394"/>
    </source>
</evidence>
<accession>A0ABD3UEJ3</accession>
<feature type="non-terminal residue" evidence="4">
    <location>
        <position position="1"/>
    </location>
</feature>
<dbReference type="EMBL" id="JBJQND010000016">
    <property type="protein sequence ID" value="KAL3846682.1"/>
    <property type="molecule type" value="Genomic_DNA"/>
</dbReference>
<comment type="caution">
    <text evidence="4">The sequence shown here is derived from an EMBL/GenBank/DDBJ whole genome shotgun (WGS) entry which is preliminary data.</text>
</comment>
<sequence length="1393" mass="156403">IKPAPSFKSALAEVKHRLVFIDETSLFGHRQIMKPNLIFSCAFNKSDNETMLYTITWYVNEAVSETIGPVTYANIGSTDLKEGELIKRGFKLGTTILTPTVVMKQGGTGVVRLQSTVPFGCVESQIRDPDCSLDIQMYDDNDSYDCTKESVPVINSYLCGTQIHGSTLQESENGIFFRDEANITITTKDTQDFNPDRNLFRLRLKTSISSHVNDIMQDNYLGNISVQVQKENTWIGKNCYAHIDPHMMTFDQRAYENQNLGEFVMYKHTEYKQEVQMKTFDCNGPKCACAVSIRAGGELFIINVCTVPSLINHAHCGEKLMNIRKIFDYKYEIHMPLGTMVVVDIIHFPALFLSLNIDITPSVKDVGKTLGLCGTLNNNQADDFTTPSKTINTDNNAFSNSWKIDTSKSFLDPKNQKPDNWDEQLFLCVCPAAIISSTTISTVTGNPRDPLCSPSVYQACTKKTVFPAFHGQEYNDNHCNIISKRSLVYQEKEIQRILRSNIIMDANTLGMHSLTKRSIQNYTAEEAKSTCESIFNRSCLASSVESLVNSTVNKNSAIHDCIFDLVTTGDLKLVDVHCSSYIAQTERNIRRDSVLRMNHSQEIASFYARTCINNCSGHGDCINGTCTCHDRYIEQDCSISIEDPPVVLDTYSGGLCSRNNDTCCGRLPIYGYRLVSGTTKQKLETLRVMDNGTTEIVETTVNDLQILNAFQAYMDVPCHTYTKRSTNAGIGVVILVHGVRVSLTNDGSMYGSPQYFFTYDSLCQEYQQNIYGYTFHMKSGRCFINGICYSEGEKAPSDSCKQCRPGIDPFSFTGGIFLRCFINVLYSNLIVSFQIKCSVRASGSKDGSLGNITTSLGFWIGIKILTPSVVMKQGGTGVVRLQSTVPFGCVKYQNDPDCLLDIQMYDDHDSYDCTKSSVSIRNSEQCGTRIRGSTFQQSEKGILFYEEGNITITTKDTQDSNQDRNLFHLRLKTPTGSPVNEIMQDNYLGDITAIQAEQTGKHKNCYAHVDPHMMTFSSRVQMKTFSCAGLTCACAVSIRAGGELFIINVCTEPSLINHAHCGEKLMNIRRIYAYKCEIHMPLGTIVVVVKNQFNTPLRSLDIDITPSVKDVGKTLGLCGTINNNQNDDFTTPSKTVKQDNNEFSNSWKSKSFLEPANQKPNNWDKELFLLSGNKRDPLCSPSVYQGCTKHTVFPVFRGEEYNDNHCNMISKRSLVSQEKEIQRILRSNRIMDRNTLRMHLLTKRSIQNYTAEEAKSICESTFNTSCLASSNESLVNSTANKNSALHDCIFDLVAMGDLKVVGVHCSSYIAQTERNIRRDSVLRMNHPQEIASFYARTCINNCSGNGDCINDRTMTFFRHLHLSRSLHRKGLLHFHRGSTCGTRYLRWRTVFEK</sequence>
<evidence type="ECO:0000259" key="3">
    <source>
        <dbReference type="PROSITE" id="PS51233"/>
    </source>
</evidence>
<evidence type="ECO:0000256" key="2">
    <source>
        <dbReference type="ARBA" id="ARBA00023180"/>
    </source>
</evidence>
<keyword evidence="2" id="KW-0325">Glycoprotein</keyword>
<name>A0ABD3UEJ3_SINWO</name>
<keyword evidence="5" id="KW-1185">Reference proteome</keyword>
<organism evidence="4 5">
    <name type="scientific">Sinanodonta woodiana</name>
    <name type="common">Chinese pond mussel</name>
    <name type="synonym">Anodonta woodiana</name>
    <dbReference type="NCBI Taxonomy" id="1069815"/>
    <lineage>
        <taxon>Eukaryota</taxon>
        <taxon>Metazoa</taxon>
        <taxon>Spiralia</taxon>
        <taxon>Lophotrochozoa</taxon>
        <taxon>Mollusca</taxon>
        <taxon>Bivalvia</taxon>
        <taxon>Autobranchia</taxon>
        <taxon>Heteroconchia</taxon>
        <taxon>Palaeoheterodonta</taxon>
        <taxon>Unionida</taxon>
        <taxon>Unionoidea</taxon>
        <taxon>Unionidae</taxon>
        <taxon>Unioninae</taxon>
        <taxon>Sinanodonta</taxon>
    </lineage>
</organism>
<dbReference type="Gene3D" id="2.60.120.260">
    <property type="entry name" value="Galactose-binding domain-like"/>
    <property type="match status" value="1"/>
</dbReference>
<dbReference type="Pfam" id="PF26129">
    <property type="entry name" value="Vwde"/>
    <property type="match status" value="2"/>
</dbReference>
<dbReference type="InterPro" id="IPR058727">
    <property type="entry name" value="Helical_Vwde"/>
</dbReference>
<protein>
    <recommendedName>
        <fullName evidence="3">VWFD domain-containing protein</fullName>
    </recommendedName>
</protein>
<evidence type="ECO:0000313" key="4">
    <source>
        <dbReference type="EMBL" id="KAL3846682.1"/>
    </source>
</evidence>
<feature type="domain" description="VWFD" evidence="3">
    <location>
        <begin position="237"/>
        <end position="410"/>
    </location>
</feature>
<keyword evidence="1" id="KW-1015">Disulfide bond</keyword>
<reference evidence="4 5" key="1">
    <citation type="submission" date="2024-11" db="EMBL/GenBank/DDBJ databases">
        <title>Chromosome-level genome assembly of the freshwater bivalve Anodonta woodiana.</title>
        <authorList>
            <person name="Chen X."/>
        </authorList>
    </citation>
    <scope>NUCLEOTIDE SEQUENCE [LARGE SCALE GENOMIC DNA]</scope>
    <source>
        <strain evidence="4">MN2024</strain>
        <tissue evidence="4">Gills</tissue>
    </source>
</reference>
<feature type="domain" description="VWFD" evidence="3">
    <location>
        <begin position="970"/>
        <end position="1155"/>
    </location>
</feature>
<gene>
    <name evidence="4" type="ORF">ACJMK2_017650</name>
</gene>
<dbReference type="PROSITE" id="PS51233">
    <property type="entry name" value="VWFD"/>
    <property type="match status" value="2"/>
</dbReference>